<dbReference type="eggNOG" id="COG1192">
    <property type="taxonomic scope" value="Bacteria"/>
</dbReference>
<dbReference type="RefSeq" id="WP_010875045.1">
    <property type="nucleotide sequence ID" value="NZ_CP010546.1"/>
</dbReference>
<sequence>MIISFVNNKGGVLKTTMATNVAGSLVKLCPEQRKVILDLDGQGNVSASFGQNPERLNNTLIDILLKVPKFNGANSSIEIDDCLLPVYEGLDILPCNFELNFADIDIARKKYKASDIAEIVKQLTRRYDFVLLDTPPNMATLVSTAMSLSDVIVIPFEPDQYSMLGLMRIVETIDTFKEKNPNLKTILVPTKVNMRTRLHNDVIELVKSKAHKNNVAFSEHFVSLTSKSSAAVGYEKLPISLVSPTSNKKYQTEYLEITKEILNLVNHGHQ</sequence>
<dbReference type="HOGENOM" id="CLU_037612_1_4_14"/>
<dbReference type="InterPro" id="IPR050678">
    <property type="entry name" value="DNA_Partitioning_ATPase"/>
</dbReference>
<dbReference type="SUPFAM" id="SSF52540">
    <property type="entry name" value="P-loop containing nucleoside triphosphate hydrolases"/>
    <property type="match status" value="1"/>
</dbReference>
<dbReference type="PaxDb" id="722438-MPNE_0800"/>
<evidence type="ECO:0000259" key="1">
    <source>
        <dbReference type="Pfam" id="PF13614"/>
    </source>
</evidence>
<name>A0A0H3DM99_MYCPB</name>
<accession>A0A0H3DM99</accession>
<gene>
    <name evidence="2" type="ordered locus">MPNE_0800</name>
</gene>
<dbReference type="KEGG" id="mpj:MPNE_0800"/>
<dbReference type="Proteomes" id="UP000007756">
    <property type="component" value="Chromosome"/>
</dbReference>
<dbReference type="InterPro" id="IPR027417">
    <property type="entry name" value="P-loop_NTPase"/>
</dbReference>
<dbReference type="PATRIC" id="fig|722438.3.peg.780"/>
<dbReference type="Gene3D" id="3.40.50.300">
    <property type="entry name" value="P-loop containing nucleotide triphosphate hydrolases"/>
    <property type="match status" value="1"/>
</dbReference>
<dbReference type="InterPro" id="IPR025669">
    <property type="entry name" value="AAA_dom"/>
</dbReference>
<dbReference type="AlphaFoldDB" id="A0A0H3DM99"/>
<dbReference type="SMR" id="A0A0H3DM99"/>
<dbReference type="CDD" id="cd02042">
    <property type="entry name" value="ParAB_family"/>
    <property type="match status" value="1"/>
</dbReference>
<dbReference type="PANTHER" id="PTHR13696:SF52">
    <property type="entry name" value="PARA FAMILY PROTEIN CT_582"/>
    <property type="match status" value="1"/>
</dbReference>
<dbReference type="GeneID" id="66609361"/>
<proteinExistence type="predicted"/>
<evidence type="ECO:0000313" key="3">
    <source>
        <dbReference type="Proteomes" id="UP000007756"/>
    </source>
</evidence>
<reference evidence="2 3" key="1">
    <citation type="journal article" date="2010" name="Appl. Environ. Microbiol.">
        <title>Targeted chromosomal knockouts in Mycoplasma pneumoniae.</title>
        <authorList>
            <person name="Krishnakumar R."/>
            <person name="Assad-Garcia N."/>
            <person name="Benders G.A."/>
            <person name="Phan Q."/>
            <person name="Montague M.G."/>
            <person name="Glass J.I."/>
        </authorList>
    </citation>
    <scope>NUCLEOTIDE SEQUENCE [LARGE SCALE GENOMIC DNA]</scope>
    <source>
        <strain evidence="3">ATCC 15531 / DSM 22911 / NBRC 14401 / NCTC 10119 / FH</strain>
    </source>
</reference>
<evidence type="ECO:0000313" key="2">
    <source>
        <dbReference type="EMBL" id="ADK86895.1"/>
    </source>
</evidence>
<organism evidence="2 3">
    <name type="scientific">Mycoplasmoides pneumoniae (strain ATCC 15531 / DSM 23978 / CIP 103766 / NBRC 14401 / NCTC 10119 / FH)</name>
    <name type="common">Mycoplasma pneumoniae</name>
    <dbReference type="NCBI Taxonomy" id="722438"/>
    <lineage>
        <taxon>Bacteria</taxon>
        <taxon>Bacillati</taxon>
        <taxon>Mycoplasmatota</taxon>
        <taxon>Mycoplasmoidales</taxon>
        <taxon>Mycoplasmoidaceae</taxon>
        <taxon>Mycoplasmoides</taxon>
    </lineage>
</organism>
<protein>
    <submittedName>
        <fullName evidence="2">CobQ/CobB/MinD/ParA nucleotide binding domain protein</fullName>
    </submittedName>
</protein>
<dbReference type="Pfam" id="PF13614">
    <property type="entry name" value="AAA_31"/>
    <property type="match status" value="1"/>
</dbReference>
<feature type="domain" description="AAA" evidence="1">
    <location>
        <begin position="2"/>
        <end position="184"/>
    </location>
</feature>
<dbReference type="PANTHER" id="PTHR13696">
    <property type="entry name" value="P-LOOP CONTAINING NUCLEOSIDE TRIPHOSPHATE HYDROLASE"/>
    <property type="match status" value="1"/>
</dbReference>
<dbReference type="EMBL" id="CP002077">
    <property type="protein sequence ID" value="ADK86895.1"/>
    <property type="molecule type" value="Genomic_DNA"/>
</dbReference>
<dbReference type="STRING" id="722438.F539_03850"/>